<dbReference type="EMBL" id="JAULJE010000006">
    <property type="protein sequence ID" value="KAK1342094.1"/>
    <property type="molecule type" value="Genomic_DNA"/>
</dbReference>
<evidence type="ECO:0000256" key="1">
    <source>
        <dbReference type="SAM" id="MobiDB-lite"/>
    </source>
</evidence>
<feature type="compositionally biased region" description="Basic and acidic residues" evidence="1">
    <location>
        <begin position="96"/>
        <end position="110"/>
    </location>
</feature>
<feature type="compositionally biased region" description="Polar residues" evidence="1">
    <location>
        <begin position="56"/>
        <end position="66"/>
    </location>
</feature>
<feature type="region of interest" description="Disordered" evidence="1">
    <location>
        <begin position="1"/>
        <end position="23"/>
    </location>
</feature>
<sequence>MNNPQPQAKTNPGRYNERPLSHHWSLRRTKTIQPVTLGMKTKICGCKIKVRPWNSPDPSISLSNPGDSGIRAERQRPWNSTTQPTVKDAYSPGQPGREEHHSPDSMEARRMTIPLTT</sequence>
<organism evidence="2 3">
    <name type="scientific">Cnephaeus nilssonii</name>
    <name type="common">Northern bat</name>
    <name type="synonym">Eptesicus nilssonii</name>
    <dbReference type="NCBI Taxonomy" id="3371016"/>
    <lineage>
        <taxon>Eukaryota</taxon>
        <taxon>Metazoa</taxon>
        <taxon>Chordata</taxon>
        <taxon>Craniata</taxon>
        <taxon>Vertebrata</taxon>
        <taxon>Euteleostomi</taxon>
        <taxon>Mammalia</taxon>
        <taxon>Eutheria</taxon>
        <taxon>Laurasiatheria</taxon>
        <taxon>Chiroptera</taxon>
        <taxon>Yangochiroptera</taxon>
        <taxon>Vespertilionidae</taxon>
        <taxon>Cnephaeus</taxon>
    </lineage>
</organism>
<keyword evidence="3" id="KW-1185">Reference proteome</keyword>
<feature type="region of interest" description="Disordered" evidence="1">
    <location>
        <begin position="50"/>
        <end position="117"/>
    </location>
</feature>
<accession>A0AA40I357</accession>
<comment type="caution">
    <text evidence="2">The sequence shown here is derived from an EMBL/GenBank/DDBJ whole genome shotgun (WGS) entry which is preliminary data.</text>
</comment>
<evidence type="ECO:0000313" key="2">
    <source>
        <dbReference type="EMBL" id="KAK1342094.1"/>
    </source>
</evidence>
<feature type="compositionally biased region" description="Polar residues" evidence="1">
    <location>
        <begin position="1"/>
        <end position="10"/>
    </location>
</feature>
<evidence type="ECO:0000313" key="3">
    <source>
        <dbReference type="Proteomes" id="UP001177744"/>
    </source>
</evidence>
<dbReference type="AlphaFoldDB" id="A0AA40I357"/>
<name>A0AA40I357_CNENI</name>
<dbReference type="Proteomes" id="UP001177744">
    <property type="component" value="Unassembled WGS sequence"/>
</dbReference>
<proteinExistence type="predicted"/>
<reference evidence="2" key="1">
    <citation type="submission" date="2023-06" db="EMBL/GenBank/DDBJ databases">
        <title>Reference genome for the Northern bat (Eptesicus nilssonii), a most northern bat species.</title>
        <authorList>
            <person name="Laine V.N."/>
            <person name="Pulliainen A.T."/>
            <person name="Lilley T.M."/>
        </authorList>
    </citation>
    <scope>NUCLEOTIDE SEQUENCE</scope>
    <source>
        <strain evidence="2">BLF_Eptnil</strain>
        <tissue evidence="2">Kidney</tissue>
    </source>
</reference>
<gene>
    <name evidence="2" type="ORF">QTO34_016847</name>
</gene>
<protein>
    <submittedName>
        <fullName evidence="2">Uncharacterized protein</fullName>
    </submittedName>
</protein>